<evidence type="ECO:0000313" key="3">
    <source>
        <dbReference type="EMBL" id="ATB43719.1"/>
    </source>
</evidence>
<dbReference type="EMBL" id="CP022098">
    <property type="protein sequence ID" value="ATB43719.1"/>
    <property type="molecule type" value="Genomic_DNA"/>
</dbReference>
<evidence type="ECO:0000256" key="1">
    <source>
        <dbReference type="SAM" id="MobiDB-lite"/>
    </source>
</evidence>
<accession>A0A250JIJ1</accession>
<proteinExistence type="predicted"/>
<dbReference type="RefSeq" id="WP_157759058.1">
    <property type="nucleotide sequence ID" value="NZ_CP022098.1"/>
</dbReference>
<dbReference type="KEGG" id="cfus:CYFUS_009199"/>
<evidence type="ECO:0000256" key="2">
    <source>
        <dbReference type="SAM" id="SignalP"/>
    </source>
</evidence>
<gene>
    <name evidence="3" type="ORF">CYFUS_009199</name>
</gene>
<dbReference type="PROSITE" id="PS51257">
    <property type="entry name" value="PROKAR_LIPOPROTEIN"/>
    <property type="match status" value="1"/>
</dbReference>
<name>A0A250JIJ1_9BACT</name>
<feature type="signal peptide" evidence="2">
    <location>
        <begin position="1"/>
        <end position="20"/>
    </location>
</feature>
<feature type="region of interest" description="Disordered" evidence="1">
    <location>
        <begin position="41"/>
        <end position="106"/>
    </location>
</feature>
<feature type="chain" id="PRO_5013146067" description="Lipoprotein" evidence="2">
    <location>
        <begin position="21"/>
        <end position="184"/>
    </location>
</feature>
<feature type="region of interest" description="Disordered" evidence="1">
    <location>
        <begin position="162"/>
        <end position="184"/>
    </location>
</feature>
<organism evidence="3 4">
    <name type="scientific">Cystobacter fuscus</name>
    <dbReference type="NCBI Taxonomy" id="43"/>
    <lineage>
        <taxon>Bacteria</taxon>
        <taxon>Pseudomonadati</taxon>
        <taxon>Myxococcota</taxon>
        <taxon>Myxococcia</taxon>
        <taxon>Myxococcales</taxon>
        <taxon>Cystobacterineae</taxon>
        <taxon>Archangiaceae</taxon>
        <taxon>Cystobacter</taxon>
    </lineage>
</organism>
<dbReference type="Proteomes" id="UP000217257">
    <property type="component" value="Chromosome"/>
</dbReference>
<reference evidence="3 4" key="1">
    <citation type="submission" date="2017-06" db="EMBL/GenBank/DDBJ databases">
        <title>Sequencing and comparative analysis of myxobacterial genomes.</title>
        <authorList>
            <person name="Rupp O."/>
            <person name="Goesmann A."/>
            <person name="Sogaard-Andersen L."/>
        </authorList>
    </citation>
    <scope>NUCLEOTIDE SEQUENCE [LARGE SCALE GENOMIC DNA]</scope>
    <source>
        <strain evidence="3 4">DSM 52655</strain>
    </source>
</reference>
<protein>
    <recommendedName>
        <fullName evidence="5">Lipoprotein</fullName>
    </recommendedName>
</protein>
<evidence type="ECO:0000313" key="4">
    <source>
        <dbReference type="Proteomes" id="UP000217257"/>
    </source>
</evidence>
<evidence type="ECO:0008006" key="5">
    <source>
        <dbReference type="Google" id="ProtNLM"/>
    </source>
</evidence>
<dbReference type="AlphaFoldDB" id="A0A250JIJ1"/>
<feature type="compositionally biased region" description="Basic and acidic residues" evidence="1">
    <location>
        <begin position="94"/>
        <end position="106"/>
    </location>
</feature>
<keyword evidence="2" id="KW-0732">Signal</keyword>
<feature type="compositionally biased region" description="Basic and acidic residues" evidence="1">
    <location>
        <begin position="61"/>
        <end position="76"/>
    </location>
</feature>
<sequence length="184" mass="19302">MRKTGMTRLLLGALAGAAMLAGCDDKGRSWAMVAPDDYMSVPGHQANEPRDRGSTTGLPRHLPEASPESRDADVREGSASGGAGITRATSPGEPRGKQSDEWLKQDLRVAYPPPPFEARVAQELGTGKPLKANARGVWVQGIYAVEVASGVTQAVALESAPYQPQPPVVRGNISTPHGPPGPPH</sequence>